<keyword evidence="1 2" id="KW-0175">Coiled coil</keyword>
<gene>
    <name evidence="5" type="ORF">QE152_g10031</name>
</gene>
<dbReference type="InterPro" id="IPR025252">
    <property type="entry name" value="DUF4200"/>
</dbReference>
<feature type="compositionally biased region" description="Pro residues" evidence="3">
    <location>
        <begin position="544"/>
        <end position="557"/>
    </location>
</feature>
<protein>
    <recommendedName>
        <fullName evidence="4">DUF4200 domain-containing protein</fullName>
    </recommendedName>
</protein>
<evidence type="ECO:0000313" key="6">
    <source>
        <dbReference type="Proteomes" id="UP001458880"/>
    </source>
</evidence>
<feature type="domain" description="DUF4200" evidence="4">
    <location>
        <begin position="189"/>
        <end position="282"/>
    </location>
</feature>
<sequence length="598" mass="70719">MSSVNLEVAQAEKSYEEHEGHVKTIFKKKYHPKALIKPKTPIQRVFGNKNIVKDHYFTSGSKIDDVNQRDILSEPSPFVYPKDLETFSYRVMSKAWRDNLRRKEFRLKYNMRNNYQSRQNLDILNRLFVKEPELQSMKTILDIDPNFFTIVEGRPIGEKFNVRDYIRDLRECLRSKIVAGYREDEVILIEENFIEEQRIIDEIKSRYQSYVDTFEEFLSNDHSTSMELLRQAEKEATKAFEKYEVYRELSKDYGALKAQVYNLEEKWRNCKMYQKFLYLVSPLHWRKVHDYYHLKPGSSHQSLIETESSIFEKYRLGAGSEANTLDAMIKMFLEDCATQKEPLLYFKEPYELLKVFRFIELQNLNSLLHSEELAIPLENVREGMLEAQKKFDEQITSVQEIIDSLIGEIVWEEQRARSLEELAMELINGEFRKLISDEEVLSMYVFVEDVYETRIAPNDANLSVGDMMKAIEMNYRHFLIQLDELPQDKVQKAESECYAEEARIMEIAVDAAKKVLQVESLAKTLKRVLEPRFISDKRVFHPRSPLPTKPDKPPTPPRILTKDETDYLSFFTDYCRHTDKVENFEIDDAVNDLVKRFK</sequence>
<dbReference type="Proteomes" id="UP001458880">
    <property type="component" value="Unassembled WGS sequence"/>
</dbReference>
<evidence type="ECO:0000259" key="4">
    <source>
        <dbReference type="Pfam" id="PF13863"/>
    </source>
</evidence>
<evidence type="ECO:0000313" key="5">
    <source>
        <dbReference type="EMBL" id="KAK9738212.1"/>
    </source>
</evidence>
<evidence type="ECO:0000256" key="2">
    <source>
        <dbReference type="SAM" id="Coils"/>
    </source>
</evidence>
<dbReference type="AlphaFoldDB" id="A0AAW1LWF3"/>
<name>A0AAW1LWF3_POPJA</name>
<feature type="region of interest" description="Disordered" evidence="3">
    <location>
        <begin position="540"/>
        <end position="559"/>
    </location>
</feature>
<reference evidence="5 6" key="1">
    <citation type="journal article" date="2024" name="BMC Genomics">
        <title>De novo assembly and annotation of Popillia japonica's genome with initial clues to its potential as an invasive pest.</title>
        <authorList>
            <person name="Cucini C."/>
            <person name="Boschi S."/>
            <person name="Funari R."/>
            <person name="Cardaioli E."/>
            <person name="Iannotti N."/>
            <person name="Marturano G."/>
            <person name="Paoli F."/>
            <person name="Bruttini M."/>
            <person name="Carapelli A."/>
            <person name="Frati F."/>
            <person name="Nardi F."/>
        </authorList>
    </citation>
    <scope>NUCLEOTIDE SEQUENCE [LARGE SCALE GENOMIC DNA]</scope>
    <source>
        <strain evidence="5">DMR45628</strain>
    </source>
</reference>
<comment type="caution">
    <text evidence="5">The sequence shown here is derived from an EMBL/GenBank/DDBJ whole genome shotgun (WGS) entry which is preliminary data.</text>
</comment>
<dbReference type="Pfam" id="PF13863">
    <property type="entry name" value="DUF4200"/>
    <property type="match status" value="1"/>
</dbReference>
<dbReference type="EMBL" id="JASPKY010000089">
    <property type="protein sequence ID" value="KAK9738212.1"/>
    <property type="molecule type" value="Genomic_DNA"/>
</dbReference>
<dbReference type="GO" id="GO:0005856">
    <property type="term" value="C:cytoskeleton"/>
    <property type="evidence" value="ECO:0007669"/>
    <property type="project" value="UniProtKB-ARBA"/>
</dbReference>
<dbReference type="InterPro" id="IPR051147">
    <property type="entry name" value="CFAP_domain-containing"/>
</dbReference>
<organism evidence="5 6">
    <name type="scientific">Popillia japonica</name>
    <name type="common">Japanese beetle</name>
    <dbReference type="NCBI Taxonomy" id="7064"/>
    <lineage>
        <taxon>Eukaryota</taxon>
        <taxon>Metazoa</taxon>
        <taxon>Ecdysozoa</taxon>
        <taxon>Arthropoda</taxon>
        <taxon>Hexapoda</taxon>
        <taxon>Insecta</taxon>
        <taxon>Pterygota</taxon>
        <taxon>Neoptera</taxon>
        <taxon>Endopterygota</taxon>
        <taxon>Coleoptera</taxon>
        <taxon>Polyphaga</taxon>
        <taxon>Scarabaeiformia</taxon>
        <taxon>Scarabaeidae</taxon>
        <taxon>Rutelinae</taxon>
        <taxon>Popillia</taxon>
    </lineage>
</organism>
<keyword evidence="6" id="KW-1185">Reference proteome</keyword>
<accession>A0AAW1LWF3</accession>
<proteinExistence type="predicted"/>
<evidence type="ECO:0000256" key="3">
    <source>
        <dbReference type="SAM" id="MobiDB-lite"/>
    </source>
</evidence>
<feature type="coiled-coil region" evidence="2">
    <location>
        <begin position="229"/>
        <end position="266"/>
    </location>
</feature>
<dbReference type="PANTHER" id="PTHR21683:SF3">
    <property type="entry name" value="CILIA AND FLAGELLA ASSOCIATED PROTEIN 100"/>
    <property type="match status" value="1"/>
</dbReference>
<evidence type="ECO:0000256" key="1">
    <source>
        <dbReference type="ARBA" id="ARBA00023054"/>
    </source>
</evidence>
<dbReference type="PANTHER" id="PTHR21683">
    <property type="entry name" value="COILED-COIL DOMAIN-CONTAINING PROTEIN 42 LIKE-2-LIKE-RELATED"/>
    <property type="match status" value="1"/>
</dbReference>